<dbReference type="Proteomes" id="UP000694417">
    <property type="component" value="Unplaced"/>
</dbReference>
<dbReference type="AlphaFoldDB" id="A0A8D2HJL5"/>
<dbReference type="GO" id="GO:0003723">
    <property type="term" value="F:RNA binding"/>
    <property type="evidence" value="ECO:0007669"/>
    <property type="project" value="InterPro"/>
</dbReference>
<dbReference type="GO" id="GO:1990904">
    <property type="term" value="C:ribonucleoprotein complex"/>
    <property type="evidence" value="ECO:0007669"/>
    <property type="project" value="UniProtKB-KW"/>
</dbReference>
<evidence type="ECO:0000256" key="1">
    <source>
        <dbReference type="ARBA" id="ARBA00022980"/>
    </source>
</evidence>
<sequence length="51" mass="5612">MLAKTGVHHYNGNNIELSTAGGKYYRVCTLSIIDPGDSDIIRSMPEQTSEK</sequence>
<evidence type="ECO:0008006" key="5">
    <source>
        <dbReference type="Google" id="ProtNLM"/>
    </source>
</evidence>
<dbReference type="InterPro" id="IPR029064">
    <property type="entry name" value="Ribosomal_eL30-like_sf"/>
</dbReference>
<keyword evidence="1" id="KW-0689">Ribosomal protein</keyword>
<reference evidence="3" key="2">
    <citation type="submission" date="2025-09" db="UniProtKB">
        <authorList>
            <consortium name="Ensembl"/>
        </authorList>
    </citation>
    <scope>IDENTIFICATION</scope>
</reference>
<name>A0A8D2HJL5_UROPR</name>
<evidence type="ECO:0000313" key="4">
    <source>
        <dbReference type="Proteomes" id="UP000694417"/>
    </source>
</evidence>
<protein>
    <recommendedName>
        <fullName evidence="5">60S ribosomal protein L30</fullName>
    </recommendedName>
</protein>
<organism evidence="3 4">
    <name type="scientific">Urocitellus parryii</name>
    <name type="common">Arctic ground squirrel</name>
    <name type="synonym">Spermophilus parryii</name>
    <dbReference type="NCBI Taxonomy" id="9999"/>
    <lineage>
        <taxon>Eukaryota</taxon>
        <taxon>Metazoa</taxon>
        <taxon>Chordata</taxon>
        <taxon>Craniata</taxon>
        <taxon>Vertebrata</taxon>
        <taxon>Euteleostomi</taxon>
        <taxon>Mammalia</taxon>
        <taxon>Eutheria</taxon>
        <taxon>Euarchontoglires</taxon>
        <taxon>Glires</taxon>
        <taxon>Rodentia</taxon>
        <taxon>Sciuromorpha</taxon>
        <taxon>Sciuridae</taxon>
        <taxon>Xerinae</taxon>
        <taxon>Marmotini</taxon>
        <taxon>Urocitellus</taxon>
    </lineage>
</organism>
<dbReference type="PANTHER" id="PTHR11449">
    <property type="entry name" value="RIBOSOMAL PROTEIN L30"/>
    <property type="match status" value="1"/>
</dbReference>
<dbReference type="Ensembl" id="ENSUPAT00010016286.1">
    <property type="protein sequence ID" value="ENSUPAP00010014248.1"/>
    <property type="gene ID" value="ENSUPAG00010011453.1"/>
</dbReference>
<reference evidence="3" key="1">
    <citation type="submission" date="2025-08" db="UniProtKB">
        <authorList>
            <consortium name="Ensembl"/>
        </authorList>
    </citation>
    <scope>IDENTIFICATION</scope>
</reference>
<dbReference type="InterPro" id="IPR039109">
    <property type="entry name" value="Ribosomal_eL30-like"/>
</dbReference>
<dbReference type="GeneTree" id="ENSGT00390000012138"/>
<proteinExistence type="predicted"/>
<dbReference type="Gene3D" id="3.30.1330.30">
    <property type="match status" value="1"/>
</dbReference>
<keyword evidence="4" id="KW-1185">Reference proteome</keyword>
<evidence type="ECO:0000256" key="2">
    <source>
        <dbReference type="ARBA" id="ARBA00023274"/>
    </source>
</evidence>
<keyword evidence="2" id="KW-0687">Ribonucleoprotein</keyword>
<dbReference type="SUPFAM" id="SSF55315">
    <property type="entry name" value="L30e-like"/>
    <property type="match status" value="1"/>
</dbReference>
<dbReference type="GO" id="GO:0005840">
    <property type="term" value="C:ribosome"/>
    <property type="evidence" value="ECO:0007669"/>
    <property type="project" value="UniProtKB-KW"/>
</dbReference>
<evidence type="ECO:0000313" key="3">
    <source>
        <dbReference type="Ensembl" id="ENSUPAP00010014248.1"/>
    </source>
</evidence>
<accession>A0A8D2HJL5</accession>